<proteinExistence type="predicted"/>
<dbReference type="EMBL" id="VUJX02000001">
    <property type="protein sequence ID" value="KAL0944440.1"/>
    <property type="molecule type" value="Genomic_DNA"/>
</dbReference>
<accession>A0ACC3ZJX4</accession>
<keyword evidence="2" id="KW-1185">Reference proteome</keyword>
<protein>
    <submittedName>
        <fullName evidence="1">Uncharacterized protein</fullName>
    </submittedName>
</protein>
<evidence type="ECO:0000313" key="1">
    <source>
        <dbReference type="EMBL" id="KAL0944440.1"/>
    </source>
</evidence>
<organism evidence="1 2">
    <name type="scientific">Colletotrichum truncatum</name>
    <name type="common">Anthracnose fungus</name>
    <name type="synonym">Colletotrichum capsici</name>
    <dbReference type="NCBI Taxonomy" id="5467"/>
    <lineage>
        <taxon>Eukaryota</taxon>
        <taxon>Fungi</taxon>
        <taxon>Dikarya</taxon>
        <taxon>Ascomycota</taxon>
        <taxon>Pezizomycotina</taxon>
        <taxon>Sordariomycetes</taxon>
        <taxon>Hypocreomycetidae</taxon>
        <taxon>Glomerellales</taxon>
        <taxon>Glomerellaceae</taxon>
        <taxon>Colletotrichum</taxon>
        <taxon>Colletotrichum truncatum species complex</taxon>
    </lineage>
</organism>
<name>A0ACC3ZJX4_COLTU</name>
<evidence type="ECO:0000313" key="2">
    <source>
        <dbReference type="Proteomes" id="UP000805649"/>
    </source>
</evidence>
<sequence length="249" mass="25746">MVYIKQAVVLAAASLSSVTQAVAVRDYSGLDQHVGRDAPLPSVPAVPENRRVKRQVAGGFIASSPTNNCGQATAFNLNSFGQLEANGLIISTNPGTPFIPLRPTVPQGSITVTFSLTDGALTWSNPAFFGGRAGFCQDTAGQVWATFADPAVAYPANCVPVRLGPVVASSCPSGPSSSSSTGPITRTPTGIPGTIPTPTPAVVNGTLTLRPGLYTEANFMTPAGAMCRIVTESWVFGDTTLLPPRTRTV</sequence>
<gene>
    <name evidence="1" type="ORF">CTRU02_202327</name>
</gene>
<comment type="caution">
    <text evidence="1">The sequence shown here is derived from an EMBL/GenBank/DDBJ whole genome shotgun (WGS) entry which is preliminary data.</text>
</comment>
<reference evidence="1 2" key="1">
    <citation type="journal article" date="2020" name="Phytopathology">
        <title>Genome Sequence Resources of Colletotrichum truncatum, C. plurivorum, C. musicola, and C. sojae: Four Species Pathogenic to Soybean (Glycine max).</title>
        <authorList>
            <person name="Rogerio F."/>
            <person name="Boufleur T.R."/>
            <person name="Ciampi-Guillardi M."/>
            <person name="Sukno S.A."/>
            <person name="Thon M.R."/>
            <person name="Massola Junior N.S."/>
            <person name="Baroncelli R."/>
        </authorList>
    </citation>
    <scope>NUCLEOTIDE SEQUENCE [LARGE SCALE GENOMIC DNA]</scope>
    <source>
        <strain evidence="1 2">CMES1059</strain>
    </source>
</reference>
<dbReference type="Proteomes" id="UP000805649">
    <property type="component" value="Unassembled WGS sequence"/>
</dbReference>